<accession>A0ABV2CRF3</accession>
<evidence type="ECO:0000256" key="10">
    <source>
        <dbReference type="ARBA" id="ARBA00023012"/>
    </source>
</evidence>
<evidence type="ECO:0000256" key="3">
    <source>
        <dbReference type="ARBA" id="ARBA00021495"/>
    </source>
</evidence>
<dbReference type="EMBL" id="JBEWLZ010000006">
    <property type="protein sequence ID" value="MET1490500.1"/>
    <property type="molecule type" value="Genomic_DNA"/>
</dbReference>
<dbReference type="Gene3D" id="1.20.120.160">
    <property type="entry name" value="HPT domain"/>
    <property type="match status" value="1"/>
</dbReference>
<keyword evidence="6 16" id="KW-0808">Transferase</keyword>
<dbReference type="Gene3D" id="3.30.565.10">
    <property type="entry name" value="Histidine kinase-like ATPase, C-terminal domain"/>
    <property type="match status" value="1"/>
</dbReference>
<dbReference type="InterPro" id="IPR051315">
    <property type="entry name" value="Bact_Chemotaxis_CheA"/>
</dbReference>
<keyword evidence="8" id="KW-0418">Kinase</keyword>
<proteinExistence type="predicted"/>
<keyword evidence="17" id="KW-1185">Reference proteome</keyword>
<dbReference type="SMART" id="SM00073">
    <property type="entry name" value="HPT"/>
    <property type="match status" value="1"/>
</dbReference>
<sequence>MDISSARDVLVQEARELLAAMESALLEMEASGISTEGVNAVFRAAHTIKGSAGLFGLDWIVAFTHVMESVLDRVRAGELGMRPELSALLLRCGDYLGSLVDAVEAGSQDTLADPSTHEALIGALSAYLGEARVPAPVVVDAEGERIERDEDSVASDHWHLSLRFRPDVLRDGMDPLSFIHYLAGLGEIVYLHTLTDAIPPVAEMDPETCYLGFEIDLRADVDKQTLENVFEFVREGSQIRILPPRARIAEFIALIEGLPESDQRLGEILVAGGTLTRAELDHVLALQQAGAEASGEAGAPPRLGELLIQERLVQAPVVAAALVKQRQGEEKRSAESRIVKVEAAKLDQLISLVGELVIASAGARILAERTRQLGLVESLGEIGQLVSQIRDRSLDLRMIPIGEVFQRFPRVVRDVSMELGKKIELQITGAETELDKSMVEKLADPLTHVVRNAIDHGIEPVAQREAAGKPPAGRVRLHAYHDSGCIVIEVSDDGRGLDAQRIRAKAIERGMIAPDAVLSEAETYKLIFAAGFSTAEQVTNLSGRGVGMDVVKRSIDQLRGEIELGSKPGQGTTLRIRLPLTLAIIDGFQIGVGTSTFVIPLDMIEECIEFSVVSGHDYTNLRGEVLPFVRLREFFEIPGEAGKRQSIVIVKNAGRKFGLVVDRLLGEAQTVIRPLSKIFSQVKGISGSSILGSGEVALIVDVPSLAQQAEASLKTAV</sequence>
<dbReference type="Gene3D" id="1.10.287.560">
    <property type="entry name" value="Histidine kinase CheA-like, homodimeric domain"/>
    <property type="match status" value="1"/>
</dbReference>
<keyword evidence="5 12" id="KW-0597">Phosphoprotein</keyword>
<dbReference type="SUPFAM" id="SSF47226">
    <property type="entry name" value="Histidine-containing phosphotransfer domain, HPT domain"/>
    <property type="match status" value="1"/>
</dbReference>
<dbReference type="PROSITE" id="PS50851">
    <property type="entry name" value="CHEW"/>
    <property type="match status" value="1"/>
</dbReference>
<evidence type="ECO:0000313" key="16">
    <source>
        <dbReference type="EMBL" id="MET1490500.1"/>
    </source>
</evidence>
<organism evidence="16 17">
    <name type="scientific">Uliginosibacterium paludis</name>
    <dbReference type="NCBI Taxonomy" id="1615952"/>
    <lineage>
        <taxon>Bacteria</taxon>
        <taxon>Pseudomonadati</taxon>
        <taxon>Pseudomonadota</taxon>
        <taxon>Betaproteobacteria</taxon>
        <taxon>Rhodocyclales</taxon>
        <taxon>Zoogloeaceae</taxon>
        <taxon>Uliginosibacterium</taxon>
    </lineage>
</organism>
<protein>
    <recommendedName>
        <fullName evidence="3">Chemotaxis protein CheA</fullName>
        <ecNumber evidence="2">2.7.13.3</ecNumber>
    </recommendedName>
</protein>
<evidence type="ECO:0000256" key="5">
    <source>
        <dbReference type="ARBA" id="ARBA00022553"/>
    </source>
</evidence>
<evidence type="ECO:0000313" key="17">
    <source>
        <dbReference type="Proteomes" id="UP001548590"/>
    </source>
</evidence>
<dbReference type="InterPro" id="IPR036061">
    <property type="entry name" value="CheW-like_dom_sf"/>
</dbReference>
<comment type="caution">
    <text evidence="16">The sequence shown here is derived from an EMBL/GenBank/DDBJ whole genome shotgun (WGS) entry which is preliminary data.</text>
</comment>
<dbReference type="SMART" id="SM01231">
    <property type="entry name" value="H-kinase_dim"/>
    <property type="match status" value="1"/>
</dbReference>
<dbReference type="Gene3D" id="2.30.30.40">
    <property type="entry name" value="SH3 Domains"/>
    <property type="match status" value="1"/>
</dbReference>
<dbReference type="EC" id="2.7.13.3" evidence="2"/>
<evidence type="ECO:0000256" key="2">
    <source>
        <dbReference type="ARBA" id="ARBA00012438"/>
    </source>
</evidence>
<dbReference type="InterPro" id="IPR004105">
    <property type="entry name" value="CheA-like_dim"/>
</dbReference>
<dbReference type="RefSeq" id="WP_345927869.1">
    <property type="nucleotide sequence ID" value="NZ_JBDIVF010000004.1"/>
</dbReference>
<dbReference type="InterPro" id="IPR037006">
    <property type="entry name" value="CheA-like_homodim_sf"/>
</dbReference>
<dbReference type="CDD" id="cd16916">
    <property type="entry name" value="HATPase_CheA-like"/>
    <property type="match status" value="1"/>
</dbReference>
<comment type="catalytic activity">
    <reaction evidence="1">
        <text>ATP + protein L-histidine = ADP + protein N-phospho-L-histidine.</text>
        <dbReference type="EC" id="2.7.13.3"/>
    </reaction>
</comment>
<dbReference type="PRINTS" id="PR00344">
    <property type="entry name" value="BCTRLSENSOR"/>
</dbReference>
<evidence type="ECO:0000259" key="13">
    <source>
        <dbReference type="PROSITE" id="PS50109"/>
    </source>
</evidence>
<dbReference type="InterPro" id="IPR004358">
    <property type="entry name" value="Sig_transdc_His_kin-like_C"/>
</dbReference>
<feature type="domain" description="CheW-like" evidence="14">
    <location>
        <begin position="577"/>
        <end position="711"/>
    </location>
</feature>
<dbReference type="Pfam" id="PF01584">
    <property type="entry name" value="CheW"/>
    <property type="match status" value="1"/>
</dbReference>
<keyword evidence="7" id="KW-0547">Nucleotide-binding</keyword>
<evidence type="ECO:0000256" key="1">
    <source>
        <dbReference type="ARBA" id="ARBA00000085"/>
    </source>
</evidence>
<dbReference type="InterPro" id="IPR002545">
    <property type="entry name" value="CheW-lke_dom"/>
</dbReference>
<dbReference type="PANTHER" id="PTHR43395">
    <property type="entry name" value="SENSOR HISTIDINE KINASE CHEA"/>
    <property type="match status" value="1"/>
</dbReference>
<dbReference type="InterPro" id="IPR036890">
    <property type="entry name" value="HATPase_C_sf"/>
</dbReference>
<name>A0ABV2CRF3_9RHOO</name>
<dbReference type="SMART" id="SM00387">
    <property type="entry name" value="HATPase_c"/>
    <property type="match status" value="1"/>
</dbReference>
<dbReference type="SUPFAM" id="SSF47384">
    <property type="entry name" value="Homodimeric domain of signal transducing histidine kinase"/>
    <property type="match status" value="1"/>
</dbReference>
<evidence type="ECO:0000256" key="4">
    <source>
        <dbReference type="ARBA" id="ARBA00022500"/>
    </source>
</evidence>
<evidence type="ECO:0000256" key="11">
    <source>
        <dbReference type="ARBA" id="ARBA00035100"/>
    </source>
</evidence>
<evidence type="ECO:0000256" key="6">
    <source>
        <dbReference type="ARBA" id="ARBA00022679"/>
    </source>
</evidence>
<dbReference type="PANTHER" id="PTHR43395:SF10">
    <property type="entry name" value="CHEMOTAXIS PROTEIN CHEA"/>
    <property type="match status" value="1"/>
</dbReference>
<gene>
    <name evidence="16" type="ORF">ABVT11_11755</name>
</gene>
<keyword evidence="10" id="KW-0902">Two-component regulatory system</keyword>
<keyword evidence="4" id="KW-0145">Chemotaxis</keyword>
<dbReference type="InterPro" id="IPR036097">
    <property type="entry name" value="HisK_dim/P_sf"/>
</dbReference>
<evidence type="ECO:0000256" key="9">
    <source>
        <dbReference type="ARBA" id="ARBA00022840"/>
    </source>
</evidence>
<dbReference type="PROSITE" id="PS50109">
    <property type="entry name" value="HIS_KIN"/>
    <property type="match status" value="1"/>
</dbReference>
<keyword evidence="9" id="KW-0067">ATP-binding</keyword>
<evidence type="ECO:0000256" key="12">
    <source>
        <dbReference type="PROSITE-ProRule" id="PRU00110"/>
    </source>
</evidence>
<dbReference type="SUPFAM" id="SSF55874">
    <property type="entry name" value="ATPase domain of HSP90 chaperone/DNA topoisomerase II/histidine kinase"/>
    <property type="match status" value="1"/>
</dbReference>
<dbReference type="PROSITE" id="PS50894">
    <property type="entry name" value="HPT"/>
    <property type="match status" value="1"/>
</dbReference>
<dbReference type="Pfam" id="PF01627">
    <property type="entry name" value="Hpt"/>
    <property type="match status" value="1"/>
</dbReference>
<dbReference type="CDD" id="cd00088">
    <property type="entry name" value="HPT"/>
    <property type="match status" value="1"/>
</dbReference>
<dbReference type="Pfam" id="PF02895">
    <property type="entry name" value="H-kinase_dim"/>
    <property type="match status" value="1"/>
</dbReference>
<dbReference type="Proteomes" id="UP001548590">
    <property type="component" value="Unassembled WGS sequence"/>
</dbReference>
<feature type="modified residue" description="Phosphohistidine" evidence="12">
    <location>
        <position position="46"/>
    </location>
</feature>
<evidence type="ECO:0000259" key="14">
    <source>
        <dbReference type="PROSITE" id="PS50851"/>
    </source>
</evidence>
<dbReference type="SMART" id="SM00260">
    <property type="entry name" value="CheW"/>
    <property type="match status" value="1"/>
</dbReference>
<dbReference type="SUPFAM" id="SSF50341">
    <property type="entry name" value="CheW-like"/>
    <property type="match status" value="1"/>
</dbReference>
<dbReference type="InterPro" id="IPR005467">
    <property type="entry name" value="His_kinase_dom"/>
</dbReference>
<comment type="function">
    <text evidence="11">Involved in the transmission of sensory signals from the chemoreceptors to the flagellar motors. CheA is autophosphorylated; it can transfer its phosphate group to either CheB or CheY.</text>
</comment>
<evidence type="ECO:0000256" key="7">
    <source>
        <dbReference type="ARBA" id="ARBA00022741"/>
    </source>
</evidence>
<dbReference type="InterPro" id="IPR008207">
    <property type="entry name" value="Sig_transdc_His_kin_Hpt_dom"/>
</dbReference>
<evidence type="ECO:0000256" key="8">
    <source>
        <dbReference type="ARBA" id="ARBA00022777"/>
    </source>
</evidence>
<feature type="domain" description="HPt" evidence="15">
    <location>
        <begin position="1"/>
        <end position="103"/>
    </location>
</feature>
<feature type="domain" description="Histidine kinase" evidence="13">
    <location>
        <begin position="375"/>
        <end position="582"/>
    </location>
</feature>
<evidence type="ECO:0000259" key="15">
    <source>
        <dbReference type="PROSITE" id="PS50894"/>
    </source>
</evidence>
<dbReference type="InterPro" id="IPR036641">
    <property type="entry name" value="HPT_dom_sf"/>
</dbReference>
<dbReference type="Pfam" id="PF02518">
    <property type="entry name" value="HATPase_c"/>
    <property type="match status" value="1"/>
</dbReference>
<reference evidence="16 17" key="1">
    <citation type="submission" date="2024-07" db="EMBL/GenBank/DDBJ databases">
        <title>Uliginosibacterium paludis KCTC:42655.</title>
        <authorList>
            <person name="Kim M.K."/>
        </authorList>
    </citation>
    <scope>NUCLEOTIDE SEQUENCE [LARGE SCALE GENOMIC DNA]</scope>
    <source>
        <strain evidence="16 17">KCTC 42655</strain>
    </source>
</reference>
<dbReference type="InterPro" id="IPR003594">
    <property type="entry name" value="HATPase_dom"/>
</dbReference>
<dbReference type="GO" id="GO:0004673">
    <property type="term" value="F:protein histidine kinase activity"/>
    <property type="evidence" value="ECO:0007669"/>
    <property type="project" value="UniProtKB-EC"/>
</dbReference>